<accession>A0A0A2MI69</accession>
<dbReference type="AlphaFoldDB" id="A0A0A2MI69"/>
<organism evidence="1 2">
    <name type="scientific">Flavobacterium subsaxonicum WB 4.1-42 = DSM 21790</name>
    <dbReference type="NCBI Taxonomy" id="1121898"/>
    <lineage>
        <taxon>Bacteria</taxon>
        <taxon>Pseudomonadati</taxon>
        <taxon>Bacteroidota</taxon>
        <taxon>Flavobacteriia</taxon>
        <taxon>Flavobacteriales</taxon>
        <taxon>Flavobacteriaceae</taxon>
        <taxon>Flavobacterium</taxon>
    </lineage>
</organism>
<sequence>MYLLNSYLSFLKKPIFFECKDSFLLPNYANFNIAFFAIKNRILLNTPTNCSYRVFAFEKLYVKLYFLRGLFKHFTYYKLL</sequence>
<dbReference type="Proteomes" id="UP000030111">
    <property type="component" value="Unassembled WGS sequence"/>
</dbReference>
<name>A0A0A2MI69_9FLAO</name>
<keyword evidence="2" id="KW-1185">Reference proteome</keyword>
<dbReference type="EMBL" id="JRLY01000024">
    <property type="protein sequence ID" value="KGO91143.1"/>
    <property type="molecule type" value="Genomic_DNA"/>
</dbReference>
<proteinExistence type="predicted"/>
<protein>
    <submittedName>
        <fullName evidence="1">Uncharacterized protein</fullName>
    </submittedName>
</protein>
<evidence type="ECO:0000313" key="2">
    <source>
        <dbReference type="Proteomes" id="UP000030111"/>
    </source>
</evidence>
<reference evidence="1 2" key="1">
    <citation type="submission" date="2013-09" db="EMBL/GenBank/DDBJ databases">
        <authorList>
            <person name="Zeng Z."/>
            <person name="Chen C."/>
        </authorList>
    </citation>
    <scope>NUCLEOTIDE SEQUENCE [LARGE SCALE GENOMIC DNA]</scope>
    <source>
        <strain evidence="1 2">WB 4.1-42</strain>
    </source>
</reference>
<gene>
    <name evidence="1" type="ORF">Q766_19460</name>
</gene>
<comment type="caution">
    <text evidence="1">The sequence shown here is derived from an EMBL/GenBank/DDBJ whole genome shotgun (WGS) entry which is preliminary data.</text>
</comment>
<evidence type="ECO:0000313" key="1">
    <source>
        <dbReference type="EMBL" id="KGO91143.1"/>
    </source>
</evidence>